<evidence type="ECO:0000256" key="6">
    <source>
        <dbReference type="ARBA" id="ARBA00023136"/>
    </source>
</evidence>
<evidence type="ECO:0000256" key="3">
    <source>
        <dbReference type="ARBA" id="ARBA00022475"/>
    </source>
</evidence>
<dbReference type="InterPro" id="IPR001054">
    <property type="entry name" value="A/G_cyclase"/>
</dbReference>
<dbReference type="GO" id="GO:0004016">
    <property type="term" value="F:adenylate cyclase activity"/>
    <property type="evidence" value="ECO:0007669"/>
    <property type="project" value="UniProtKB-ARBA"/>
</dbReference>
<dbReference type="Proteomes" id="UP000253934">
    <property type="component" value="Unassembled WGS sequence"/>
</dbReference>
<dbReference type="GO" id="GO:0030313">
    <property type="term" value="C:cell envelope"/>
    <property type="evidence" value="ECO:0007669"/>
    <property type="project" value="UniProtKB-SubCell"/>
</dbReference>
<dbReference type="SUPFAM" id="SSF55073">
    <property type="entry name" value="Nucleotide cyclase"/>
    <property type="match status" value="1"/>
</dbReference>
<dbReference type="PANTHER" id="PTHR43081">
    <property type="entry name" value="ADENYLATE CYCLASE, TERMINAL-DIFFERENTIATION SPECIFIC-RELATED"/>
    <property type="match status" value="1"/>
</dbReference>
<dbReference type="InterPro" id="IPR050697">
    <property type="entry name" value="Adenylyl/Guanylyl_Cyclase_3/4"/>
</dbReference>
<dbReference type="GO" id="GO:0006171">
    <property type="term" value="P:cAMP biosynthetic process"/>
    <property type="evidence" value="ECO:0007669"/>
    <property type="project" value="TreeGrafter"/>
</dbReference>
<dbReference type="SMART" id="SM00044">
    <property type="entry name" value="CYCc"/>
    <property type="match status" value="1"/>
</dbReference>
<dbReference type="Pfam" id="PF05226">
    <property type="entry name" value="CHASE2"/>
    <property type="match status" value="1"/>
</dbReference>
<evidence type="ECO:0000256" key="1">
    <source>
        <dbReference type="ARBA" id="ARBA00004196"/>
    </source>
</evidence>
<dbReference type="FunFam" id="3.30.70.1230:FF:000016">
    <property type="entry name" value="Adenylate/guanylate cyclase domain-containing protein"/>
    <property type="match status" value="1"/>
</dbReference>
<comment type="subcellular location">
    <subcellularLocation>
        <location evidence="1">Cell envelope</location>
    </subcellularLocation>
</comment>
<reference evidence="9" key="1">
    <citation type="submission" date="2018-04" db="EMBL/GenBank/DDBJ databases">
        <title>Draft genome sequence of the Candidatus Spirobacillus cienkowskii, a pathogen of freshwater Daphnia species, reconstructed from hemolymph metagenomic reads.</title>
        <authorList>
            <person name="Bresciani L."/>
            <person name="Lemos L.N."/>
            <person name="Wale N."/>
            <person name="Lin J.Y."/>
            <person name="Fernandes G.R."/>
            <person name="Duffy M.A."/>
            <person name="Rodrigues J.M."/>
        </authorList>
    </citation>
    <scope>NUCLEOTIDE SEQUENCE [LARGE SCALE GENOMIC DNA]</scope>
    <source>
        <strain evidence="9">Binning01</strain>
    </source>
</reference>
<accession>A0A369KQH6</accession>
<feature type="transmembrane region" description="Helical" evidence="7">
    <location>
        <begin position="470"/>
        <end position="493"/>
    </location>
</feature>
<dbReference type="EMBL" id="QOVW01000017">
    <property type="protein sequence ID" value="RDB36929.1"/>
    <property type="molecule type" value="Genomic_DNA"/>
</dbReference>
<dbReference type="InterPro" id="IPR007890">
    <property type="entry name" value="CHASE2"/>
</dbReference>
<gene>
    <name evidence="9" type="ORF">DCC88_02645</name>
</gene>
<organism evidence="9 10">
    <name type="scientific">Spirobacillus cienkowskii</name>
    <dbReference type="NCBI Taxonomy" id="495820"/>
    <lineage>
        <taxon>Bacteria</taxon>
        <taxon>Pseudomonadati</taxon>
        <taxon>Bdellovibrionota</taxon>
        <taxon>Oligoflexia</taxon>
        <taxon>Silvanigrellales</taxon>
        <taxon>Spirobacillus</taxon>
    </lineage>
</organism>
<dbReference type="CDD" id="cd07302">
    <property type="entry name" value="CHD"/>
    <property type="match status" value="1"/>
</dbReference>
<sequence length="793" mass="90715">MNKLFKFLNFNNSLLIKKILKFINNQFPFKIGLTFTALCIFLLLNHYRYPRNSIDIVGYIERVLYDMRFELRGQKPMSGVVGVLAADDKSIEAFGRWPFPRGIYEKAFDNLKKSGVKWIGFDVFFTEPSHRLLEESIYEIEHLFQNKQLNYLNFKAELQNMLTYTPGDISLANSIHNYGSIVQGFYYIENYKQIISSKYDWKSSYERLKNSAIDFINFPTGMSINNYKYLYSPGVVTNTALISGQSKSMGFVNNAPDADGLIRASGLVKIINPIDSSQKTVGPPVMVPSLALALSANYLSSQIVINFDHTGIDSIDLYPTNNQNPLINIPTYYEGHGKLLINHYGNFVNIPQISLKDAYDNNLPKKIPEILILGGTGTGTNDKRPSPFDENFDGVGHHAAIVENIISQNFMKRPISAPFLEITLLLFSGIILSYLFKKSSALKSSLIIFSLIIIYYYIDNKYLFGNGNWYYSGMFYLQSLSLYFSISIFKYFIEEKEKKKVKVAFQHYLNPSVINQLIENPDKLKLGGEKKFLTVFFSDVRGFTTISESLSPEKLTALLNEYFTPMTKIILDSNGLLDKYIGDAIMAIWGAPIHLDDHADRAVHSSLKMLEELQILQNKWHEEQLPFLDIGIGLNTGEMVVGNMGSHKRFDYTVLGDSVNLGARLEGINKNYGTRIICSEFTKKSLIYPDKFLFRELDRIQVKGKSEPVRIYEVVDFNSVESSFKIKIIQRFEEGLALYREKNWDHAIQKFKDAILTNNGKDAPSEVFIKRCEYLKTNQIDNNWNGIWIFNSK</sequence>
<evidence type="ECO:0000256" key="5">
    <source>
        <dbReference type="ARBA" id="ARBA00022989"/>
    </source>
</evidence>
<keyword evidence="3" id="KW-1003">Cell membrane</keyword>
<dbReference type="PANTHER" id="PTHR43081:SF1">
    <property type="entry name" value="ADENYLATE CYCLASE, TERMINAL-DIFFERENTIATION SPECIFIC"/>
    <property type="match status" value="1"/>
</dbReference>
<keyword evidence="4 7" id="KW-0812">Transmembrane</keyword>
<evidence type="ECO:0000313" key="9">
    <source>
        <dbReference type="EMBL" id="RDB36929.1"/>
    </source>
</evidence>
<dbReference type="Gene3D" id="3.30.70.1230">
    <property type="entry name" value="Nucleotide cyclase"/>
    <property type="match status" value="1"/>
</dbReference>
<comment type="similarity">
    <text evidence="2">Belongs to the adenylyl cyclase class-3 family.</text>
</comment>
<dbReference type="Pfam" id="PF00211">
    <property type="entry name" value="Guanylate_cyc"/>
    <property type="match status" value="1"/>
</dbReference>
<comment type="caution">
    <text evidence="9">The sequence shown here is derived from an EMBL/GenBank/DDBJ whole genome shotgun (WGS) entry which is preliminary data.</text>
</comment>
<dbReference type="AlphaFoldDB" id="A0A369KQH6"/>
<protein>
    <submittedName>
        <fullName evidence="9">Adenylate/guanylate cyclase domain-containing protein</fullName>
    </submittedName>
</protein>
<dbReference type="InterPro" id="IPR029787">
    <property type="entry name" value="Nucleotide_cyclase"/>
</dbReference>
<proteinExistence type="inferred from homology"/>
<dbReference type="GO" id="GO:0035556">
    <property type="term" value="P:intracellular signal transduction"/>
    <property type="evidence" value="ECO:0007669"/>
    <property type="project" value="InterPro"/>
</dbReference>
<keyword evidence="6 7" id="KW-0472">Membrane</keyword>
<feature type="transmembrane region" description="Helical" evidence="7">
    <location>
        <begin position="415"/>
        <end position="436"/>
    </location>
</feature>
<evidence type="ECO:0000313" key="10">
    <source>
        <dbReference type="Proteomes" id="UP000253934"/>
    </source>
</evidence>
<evidence type="ECO:0000256" key="4">
    <source>
        <dbReference type="ARBA" id="ARBA00022692"/>
    </source>
</evidence>
<evidence type="ECO:0000259" key="8">
    <source>
        <dbReference type="PROSITE" id="PS50125"/>
    </source>
</evidence>
<name>A0A369KQH6_9BACT</name>
<evidence type="ECO:0000256" key="7">
    <source>
        <dbReference type="SAM" id="Phobius"/>
    </source>
</evidence>
<keyword evidence="5 7" id="KW-1133">Transmembrane helix</keyword>
<evidence type="ECO:0000256" key="2">
    <source>
        <dbReference type="ARBA" id="ARBA00005381"/>
    </source>
</evidence>
<dbReference type="PROSITE" id="PS50125">
    <property type="entry name" value="GUANYLATE_CYCLASE_2"/>
    <property type="match status" value="1"/>
</dbReference>
<feature type="transmembrane region" description="Helical" evidence="7">
    <location>
        <begin position="441"/>
        <end position="458"/>
    </location>
</feature>
<feature type="domain" description="Guanylate cyclase" evidence="8">
    <location>
        <begin position="534"/>
        <end position="666"/>
    </location>
</feature>
<dbReference type="SMART" id="SM01080">
    <property type="entry name" value="CHASE2"/>
    <property type="match status" value="1"/>
</dbReference>
<keyword evidence="10" id="KW-1185">Reference proteome</keyword>